<protein>
    <submittedName>
        <fullName evidence="5">Uncharacterized protein</fullName>
    </submittedName>
</protein>
<accession>A0ABQ8KJ40</accession>
<dbReference type="InterPro" id="IPR036291">
    <property type="entry name" value="NAD(P)-bd_dom_sf"/>
</dbReference>
<keyword evidence="6" id="KW-1185">Reference proteome</keyword>
<dbReference type="PRINTS" id="PR00080">
    <property type="entry name" value="SDRFAMILY"/>
</dbReference>
<dbReference type="Gene3D" id="3.40.50.720">
    <property type="entry name" value="NAD(P)-binding Rossmann-like Domain"/>
    <property type="match status" value="1"/>
</dbReference>
<proteinExistence type="inferred from homology"/>
<organism evidence="5 6">
    <name type="scientific">Rhodofomes roseus</name>
    <dbReference type="NCBI Taxonomy" id="34475"/>
    <lineage>
        <taxon>Eukaryota</taxon>
        <taxon>Fungi</taxon>
        <taxon>Dikarya</taxon>
        <taxon>Basidiomycota</taxon>
        <taxon>Agaricomycotina</taxon>
        <taxon>Agaricomycetes</taxon>
        <taxon>Polyporales</taxon>
        <taxon>Rhodofomes</taxon>
    </lineage>
</organism>
<comment type="similarity">
    <text evidence="1">Belongs to the short-chain dehydrogenases/reductases (SDR) family.</text>
</comment>
<dbReference type="SUPFAM" id="SSF51735">
    <property type="entry name" value="NAD(P)-binding Rossmann-fold domains"/>
    <property type="match status" value="1"/>
</dbReference>
<dbReference type="InterPro" id="IPR020904">
    <property type="entry name" value="Sc_DH/Rdtase_CS"/>
</dbReference>
<dbReference type="InterPro" id="IPR002347">
    <property type="entry name" value="SDR_fam"/>
</dbReference>
<dbReference type="RefSeq" id="XP_047780016.1">
    <property type="nucleotide sequence ID" value="XM_047923550.1"/>
</dbReference>
<reference evidence="5 6" key="1">
    <citation type="journal article" date="2021" name="Environ. Microbiol.">
        <title>Gene family expansions and transcriptome signatures uncover fungal adaptations to wood decay.</title>
        <authorList>
            <person name="Hage H."/>
            <person name="Miyauchi S."/>
            <person name="Viragh M."/>
            <person name="Drula E."/>
            <person name="Min B."/>
            <person name="Chaduli D."/>
            <person name="Navarro D."/>
            <person name="Favel A."/>
            <person name="Norest M."/>
            <person name="Lesage-Meessen L."/>
            <person name="Balint B."/>
            <person name="Merenyi Z."/>
            <person name="de Eugenio L."/>
            <person name="Morin E."/>
            <person name="Martinez A.T."/>
            <person name="Baldrian P."/>
            <person name="Stursova M."/>
            <person name="Martinez M.J."/>
            <person name="Novotny C."/>
            <person name="Magnuson J.K."/>
            <person name="Spatafora J.W."/>
            <person name="Maurice S."/>
            <person name="Pangilinan J."/>
            <person name="Andreopoulos W."/>
            <person name="LaButti K."/>
            <person name="Hundley H."/>
            <person name="Na H."/>
            <person name="Kuo A."/>
            <person name="Barry K."/>
            <person name="Lipzen A."/>
            <person name="Henrissat B."/>
            <person name="Riley R."/>
            <person name="Ahrendt S."/>
            <person name="Nagy L.G."/>
            <person name="Grigoriev I.V."/>
            <person name="Martin F."/>
            <person name="Rosso M.N."/>
        </authorList>
    </citation>
    <scope>NUCLEOTIDE SEQUENCE [LARGE SCALE GENOMIC DNA]</scope>
    <source>
        <strain evidence="5 6">CIRM-BRFM 1785</strain>
    </source>
</reference>
<dbReference type="GeneID" id="72004282"/>
<evidence type="ECO:0000256" key="4">
    <source>
        <dbReference type="SAM" id="MobiDB-lite"/>
    </source>
</evidence>
<evidence type="ECO:0000313" key="5">
    <source>
        <dbReference type="EMBL" id="KAH9837978.1"/>
    </source>
</evidence>
<keyword evidence="2" id="KW-0521">NADP</keyword>
<name>A0ABQ8KJ40_9APHY</name>
<dbReference type="EMBL" id="JADCUA010000008">
    <property type="protein sequence ID" value="KAH9837978.1"/>
    <property type="molecule type" value="Genomic_DNA"/>
</dbReference>
<dbReference type="Proteomes" id="UP000814176">
    <property type="component" value="Unassembled WGS sequence"/>
</dbReference>
<evidence type="ECO:0000256" key="1">
    <source>
        <dbReference type="ARBA" id="ARBA00006484"/>
    </source>
</evidence>
<keyword evidence="3" id="KW-0560">Oxidoreductase</keyword>
<evidence type="ECO:0000313" key="6">
    <source>
        <dbReference type="Proteomes" id="UP000814176"/>
    </source>
</evidence>
<dbReference type="PROSITE" id="PS00061">
    <property type="entry name" value="ADH_SHORT"/>
    <property type="match status" value="1"/>
</dbReference>
<dbReference type="CDD" id="cd05233">
    <property type="entry name" value="SDR_c"/>
    <property type="match status" value="1"/>
</dbReference>
<dbReference type="Pfam" id="PF13561">
    <property type="entry name" value="adh_short_C2"/>
    <property type="match status" value="1"/>
</dbReference>
<feature type="region of interest" description="Disordered" evidence="4">
    <location>
        <begin position="242"/>
        <end position="265"/>
    </location>
</feature>
<gene>
    <name evidence="5" type="ORF">C8Q71DRAFT_755440</name>
</gene>
<comment type="caution">
    <text evidence="5">The sequence shown here is derived from an EMBL/GenBank/DDBJ whole genome shotgun (WGS) entry which is preliminary data.</text>
</comment>
<sequence>MATASQTTYKPNDAFVASKLFSLDGFKAVVTGGGTGIGLMITQALVANGAKVYITGRRQDALDNVVQRYGPGGKIVGISADITKRDDVLRLAKKVQELEPEGIQLLVNNAGVAKEKATTTYSKQGEPDMHDANAIAEHLLKATHESWAETFETNVTAQYFTAAAFIPLLSKGTANTHGYSASIVNVASISGMMRTSSSGQFAYAASKAAMLHLSKLLGTTLAQAKIRVNTICPGIFPSEMTADSSDEANKSRLQDAGKSLPAGRSGDDGDMAAAIVYLVGPNSNFLNGQVLHPDGGAVLTSPATA</sequence>
<dbReference type="PANTHER" id="PTHR43618:SF4">
    <property type="entry name" value="SHORT CHAIN DEHYDROGENASE_REDUCTASE FAMILY (AFU_ORTHOLOGUE AFUA_7G04540)"/>
    <property type="match status" value="1"/>
</dbReference>
<dbReference type="PANTHER" id="PTHR43618">
    <property type="entry name" value="7-ALPHA-HYDROXYSTEROID DEHYDROGENASE"/>
    <property type="match status" value="1"/>
</dbReference>
<dbReference type="PRINTS" id="PR00081">
    <property type="entry name" value="GDHRDH"/>
</dbReference>
<evidence type="ECO:0000256" key="3">
    <source>
        <dbReference type="ARBA" id="ARBA00023002"/>
    </source>
</evidence>
<dbReference type="InterPro" id="IPR052178">
    <property type="entry name" value="Sec_Metab_Biosynth_SDR"/>
</dbReference>
<evidence type="ECO:0000256" key="2">
    <source>
        <dbReference type="ARBA" id="ARBA00022857"/>
    </source>
</evidence>